<evidence type="ECO:0000313" key="4">
    <source>
        <dbReference type="Proteomes" id="UP000777438"/>
    </source>
</evidence>
<dbReference type="GO" id="GO:0005524">
    <property type="term" value="F:ATP binding"/>
    <property type="evidence" value="ECO:0007669"/>
    <property type="project" value="InterPro"/>
</dbReference>
<evidence type="ECO:0000259" key="2">
    <source>
        <dbReference type="SMART" id="SM00382"/>
    </source>
</evidence>
<proteinExistence type="predicted"/>
<sequence>MDYDPFLLLNTTTVFENASTFSEFTQNLRPVRPELGFRDAGLQCELRNLDSVYNGKGERVLLRSGTKFHVERDQEPEAHQSALVRTQFWDRQGDQETIELEVRSPHMKAALKSVIPEFQNAAIDLKHITIRGEPRCLFHYRHELFAFGVSLDFNSDAQKHISFLLQYMQQELNTEIYSWTVMVELELMSFPWGGNPSLDFAGLWMAFKPGDLIYLASSESTDRVAKVVEFRSMSMSCKCRDPRYTRSHHWSIAVDLIDYDGQRFGYRKCSMSIQYYEGYRPLKDLALVPLQYHPDQDKIRRAHIAQGIKFVHLQGRHQLYHTGAARTLGEDWDSTSVGNKDSFPIKTTRINGRVVIDCKSFGEARPAHAIGLSTRQLKFNPKDCSSADFTGDQLMICHYQVVGFALNEKKWGFFNVECLNEIEYDDNAFTSSLMLRPRIKKMILSLVKVHNNEHVKFDDIISGKGRGMIFLLHGEPGVGKTLTAESIADHCKKPLLRIDASVLGTSAALVDRRLTASLELAEKWKCIALLDNADIFLEQRGSSNLERNSLISVFLRVLEYYQGILFLTTNRVEAFDQAFKSHIHLAIHFPKLDFASRRSIWETFLSAASDNDFRLLAASGALDKFALVELNGRQIKNVVRIARARAESEGEQLTKEFVDEALDAMRAFDEEMDRVSGRPSERDDEVDGLRNAKRRRIGM</sequence>
<dbReference type="Gene3D" id="3.40.50.300">
    <property type="entry name" value="P-loop containing nucleotide triphosphate hydrolases"/>
    <property type="match status" value="1"/>
</dbReference>
<gene>
    <name evidence="3" type="ORF">B0T10DRAFT_517436</name>
</gene>
<dbReference type="InterPro" id="IPR003959">
    <property type="entry name" value="ATPase_AAA_core"/>
</dbReference>
<dbReference type="InterPro" id="IPR003593">
    <property type="entry name" value="AAA+_ATPase"/>
</dbReference>
<feature type="region of interest" description="Disordered" evidence="1">
    <location>
        <begin position="673"/>
        <end position="699"/>
    </location>
</feature>
<dbReference type="SMART" id="SM00382">
    <property type="entry name" value="AAA"/>
    <property type="match status" value="1"/>
</dbReference>
<comment type="caution">
    <text evidence="3">The sequence shown here is derived from an EMBL/GenBank/DDBJ whole genome shotgun (WGS) entry which is preliminary data.</text>
</comment>
<name>A0A9P9AIY5_9HYPO</name>
<dbReference type="AlphaFoldDB" id="A0A9P9AIY5"/>
<dbReference type="GO" id="GO:0016887">
    <property type="term" value="F:ATP hydrolysis activity"/>
    <property type="evidence" value="ECO:0007669"/>
    <property type="project" value="InterPro"/>
</dbReference>
<dbReference type="InterPro" id="IPR054289">
    <property type="entry name" value="DUF7025"/>
</dbReference>
<organism evidence="3 4">
    <name type="scientific">Thelonectria olida</name>
    <dbReference type="NCBI Taxonomy" id="1576542"/>
    <lineage>
        <taxon>Eukaryota</taxon>
        <taxon>Fungi</taxon>
        <taxon>Dikarya</taxon>
        <taxon>Ascomycota</taxon>
        <taxon>Pezizomycotina</taxon>
        <taxon>Sordariomycetes</taxon>
        <taxon>Hypocreomycetidae</taxon>
        <taxon>Hypocreales</taxon>
        <taxon>Nectriaceae</taxon>
        <taxon>Thelonectria</taxon>
    </lineage>
</organism>
<dbReference type="PANTHER" id="PTHR46411">
    <property type="entry name" value="FAMILY ATPASE, PUTATIVE-RELATED"/>
    <property type="match status" value="1"/>
</dbReference>
<feature type="domain" description="AAA+ ATPase" evidence="2">
    <location>
        <begin position="466"/>
        <end position="593"/>
    </location>
</feature>
<protein>
    <submittedName>
        <fullName evidence="3">P-loop containing nucleoside triphosphate hydrolase protein</fullName>
    </submittedName>
</protein>
<reference evidence="3 4" key="1">
    <citation type="journal article" date="2021" name="Nat. Commun.">
        <title>Genetic determinants of endophytism in the Arabidopsis root mycobiome.</title>
        <authorList>
            <person name="Mesny F."/>
            <person name="Miyauchi S."/>
            <person name="Thiergart T."/>
            <person name="Pickel B."/>
            <person name="Atanasova L."/>
            <person name="Karlsson M."/>
            <person name="Huettel B."/>
            <person name="Barry K.W."/>
            <person name="Haridas S."/>
            <person name="Chen C."/>
            <person name="Bauer D."/>
            <person name="Andreopoulos W."/>
            <person name="Pangilinan J."/>
            <person name="LaButti K."/>
            <person name="Riley R."/>
            <person name="Lipzen A."/>
            <person name="Clum A."/>
            <person name="Drula E."/>
            <person name="Henrissat B."/>
            <person name="Kohler A."/>
            <person name="Grigoriev I.V."/>
            <person name="Martin F.M."/>
            <person name="Hacquard S."/>
        </authorList>
    </citation>
    <scope>NUCLEOTIDE SEQUENCE [LARGE SCALE GENOMIC DNA]</scope>
    <source>
        <strain evidence="3 4">MPI-CAGE-CH-0241</strain>
    </source>
</reference>
<dbReference type="SUPFAM" id="SSF52540">
    <property type="entry name" value="P-loop containing nucleoside triphosphate hydrolases"/>
    <property type="match status" value="1"/>
</dbReference>
<dbReference type="PANTHER" id="PTHR46411:SF3">
    <property type="entry name" value="AAA+ ATPASE DOMAIN-CONTAINING PROTEIN"/>
    <property type="match status" value="1"/>
</dbReference>
<dbReference type="InterPro" id="IPR027417">
    <property type="entry name" value="P-loop_NTPase"/>
</dbReference>
<dbReference type="Proteomes" id="UP000777438">
    <property type="component" value="Unassembled WGS sequence"/>
</dbReference>
<keyword evidence="3" id="KW-0378">Hydrolase</keyword>
<dbReference type="CDD" id="cd19481">
    <property type="entry name" value="RecA-like_protease"/>
    <property type="match status" value="1"/>
</dbReference>
<keyword evidence="4" id="KW-1185">Reference proteome</keyword>
<dbReference type="OrthoDB" id="10042665at2759"/>
<evidence type="ECO:0000313" key="3">
    <source>
        <dbReference type="EMBL" id="KAH6884793.1"/>
    </source>
</evidence>
<evidence type="ECO:0000256" key="1">
    <source>
        <dbReference type="SAM" id="MobiDB-lite"/>
    </source>
</evidence>
<dbReference type="Pfam" id="PF00004">
    <property type="entry name" value="AAA"/>
    <property type="match status" value="1"/>
</dbReference>
<accession>A0A9P9AIY5</accession>
<dbReference type="EMBL" id="JAGPYM010000019">
    <property type="protein sequence ID" value="KAH6884793.1"/>
    <property type="molecule type" value="Genomic_DNA"/>
</dbReference>
<dbReference type="Pfam" id="PF22942">
    <property type="entry name" value="DUF7025"/>
    <property type="match status" value="1"/>
</dbReference>